<dbReference type="InterPro" id="IPR001680">
    <property type="entry name" value="WD40_rpt"/>
</dbReference>
<feature type="repeat" description="WD" evidence="1">
    <location>
        <begin position="580"/>
        <end position="610"/>
    </location>
</feature>
<comment type="caution">
    <text evidence="5">The sequence shown here is derived from an EMBL/GenBank/DDBJ whole genome shotgun (WGS) entry which is preliminary data.</text>
</comment>
<dbReference type="EMBL" id="JBHUCM010000053">
    <property type="protein sequence ID" value="MFD1545990.1"/>
    <property type="molecule type" value="Genomic_DNA"/>
</dbReference>
<sequence length="1171" mass="126584">MKKSTLSEWRKGGTLPDTTREDADGLTILDRLERLPDEDEVRRVLLPVLRRVRQHATSSSPAPGPARPARSASPSAFNLDHVPRLPEGFVPRAVEGQALLDRLLNVNGGSVALASTAVRGTGGFGKTTLAAWACRQDRIQAAFPDGVVWIEVGQDPDEQKLIALIRHALAQMRVDTATVDATVAAASQRLVEALADRRALIVVDDVWNRHDKELFSRGGPRCVRLITTRQGDVEQDSVRTVVIGRMSALEAMNLLRSGLPEAPNADLLPLHERCGRWPLVIALLNKVLGSSVRDHGMTVRDAVAEIAAELDRRGGLEQLIKAAGDREHDAAASIGLSIDYLRRVHPGRDPRDGAEAVRRFVMLGAFPPDTRIDIHQLTRLWDCTAIVARTQCSRFAAQSLLGSLTSDGVTLHDVIRDFLVAQYHPQLRDAHRHLVEQYRTVRGSTGWHTLTGDDARFLDDLTYHLEGAELPEELYGITADLRFLAERTRRSGPAALVTDCRRRGPDDQYGRELAELVRNEAHLLVGHARLTDLAATLYSQALARPAVAGQLHHCDATLAGLLAAAVPFPDLPDPRMRRVITGHTTGVTALAWRPDGGQLASGGIDAQILVHRPDTDEPAQELALLREAVHHLAWSPDLLTLAAATADGRLMVLDPQDGTVQAERPGNAERAWLAWAPEGGNLAIGTDHGIEVWDTTSNVTRPLASTACSTLAWSRHGLAASGPDGHLLLWDSSPEYPRTIDTSLSFVVSIAWHPHRQLIAAAGAKVAIIDPDGTKQILADSESVDAVAWTHDGAYLAGTAFGELLIWHAPQAPPDEPFTLLDRITINEVQVESIAAHPHQPLLAVGAAGVVRVWDLGKRLIQPHRVYVNAVRWSPAGNLIAAGTANGDVLFIDLPNNPMAAGSPVSEANGDHSPAHSDELRTLTFSPDGQQMLSLSHDGRVVLWDMRTRTPVGNLKVPATGPIAWRNDGAQVAVGVGEDVLLCNPENWSATKREEGDRVRSLAFDPAGKRMAMALNGSGLAIVDLSGNPPDVRWEADIGEINSIAWSPNGNRIITTGSAGVIACWETDGRLLFKKEGDTSSFQQAEFSPDGHYIVGVTAEGSAVLWEAASGHRRCRLAVDGHLTSCSFGTSSNQLVLGGANGWYLCRIFPEELHDGDSDTGVGEDPRGIKR</sequence>
<dbReference type="InterPro" id="IPR019775">
    <property type="entry name" value="WD40_repeat_CS"/>
</dbReference>
<keyword evidence="6" id="KW-1185">Reference proteome</keyword>
<dbReference type="Pfam" id="PF17908">
    <property type="entry name" value="APAF1_C"/>
    <property type="match status" value="1"/>
</dbReference>
<gene>
    <name evidence="5" type="ORF">ACFSJ0_53750</name>
</gene>
<keyword evidence="1" id="KW-0853">WD repeat</keyword>
<organism evidence="5 6">
    <name type="scientific">Nonomuraea guangzhouensis</name>
    <dbReference type="NCBI Taxonomy" id="1291555"/>
    <lineage>
        <taxon>Bacteria</taxon>
        <taxon>Bacillati</taxon>
        <taxon>Actinomycetota</taxon>
        <taxon>Actinomycetes</taxon>
        <taxon>Streptosporangiales</taxon>
        <taxon>Streptosporangiaceae</taxon>
        <taxon>Nonomuraea</taxon>
    </lineage>
</organism>
<dbReference type="PANTHER" id="PTHR19879:SF9">
    <property type="entry name" value="TRANSCRIPTION INITIATION FACTOR TFIID SUBUNIT 5"/>
    <property type="match status" value="1"/>
</dbReference>
<dbReference type="Pfam" id="PF00400">
    <property type="entry name" value="WD40"/>
    <property type="match status" value="4"/>
</dbReference>
<dbReference type="Proteomes" id="UP001597097">
    <property type="component" value="Unassembled WGS sequence"/>
</dbReference>
<dbReference type="PROSITE" id="PS50082">
    <property type="entry name" value="WD_REPEATS_2"/>
    <property type="match status" value="2"/>
</dbReference>
<feature type="region of interest" description="Disordered" evidence="2">
    <location>
        <begin position="1"/>
        <end position="25"/>
    </location>
</feature>
<evidence type="ECO:0000259" key="4">
    <source>
        <dbReference type="Pfam" id="PF17908"/>
    </source>
</evidence>
<evidence type="ECO:0000256" key="1">
    <source>
        <dbReference type="PROSITE-ProRule" id="PRU00221"/>
    </source>
</evidence>
<evidence type="ECO:0000256" key="2">
    <source>
        <dbReference type="SAM" id="MobiDB-lite"/>
    </source>
</evidence>
<evidence type="ECO:0000259" key="3">
    <source>
        <dbReference type="Pfam" id="PF00931"/>
    </source>
</evidence>
<feature type="repeat" description="WD" evidence="1">
    <location>
        <begin position="913"/>
        <end position="954"/>
    </location>
</feature>
<dbReference type="Pfam" id="PF00931">
    <property type="entry name" value="NB-ARC"/>
    <property type="match status" value="1"/>
</dbReference>
<evidence type="ECO:0000313" key="5">
    <source>
        <dbReference type="EMBL" id="MFD1545990.1"/>
    </source>
</evidence>
<evidence type="ECO:0000313" key="6">
    <source>
        <dbReference type="Proteomes" id="UP001597097"/>
    </source>
</evidence>
<dbReference type="InterPro" id="IPR041452">
    <property type="entry name" value="APAF1_C"/>
</dbReference>
<feature type="domain" description="APAF-1 helical" evidence="4">
    <location>
        <begin position="427"/>
        <end position="531"/>
    </location>
</feature>
<dbReference type="PROSITE" id="PS00678">
    <property type="entry name" value="WD_REPEATS_1"/>
    <property type="match status" value="1"/>
</dbReference>
<dbReference type="InterPro" id="IPR002182">
    <property type="entry name" value="NB-ARC"/>
</dbReference>
<protein>
    <submittedName>
        <fullName evidence="5">NB-ARC domain-containing protein</fullName>
    </submittedName>
</protein>
<proteinExistence type="predicted"/>
<dbReference type="PANTHER" id="PTHR19879">
    <property type="entry name" value="TRANSCRIPTION INITIATION FACTOR TFIID"/>
    <property type="match status" value="1"/>
</dbReference>
<name>A0ABW4GT12_9ACTN</name>
<dbReference type="RefSeq" id="WP_219537631.1">
    <property type="nucleotide sequence ID" value="NZ_JAHKRM010000039.1"/>
</dbReference>
<feature type="domain" description="NB-ARC" evidence="3">
    <location>
        <begin position="115"/>
        <end position="237"/>
    </location>
</feature>
<dbReference type="PROSITE" id="PS50294">
    <property type="entry name" value="WD_REPEATS_REGION"/>
    <property type="match status" value="2"/>
</dbReference>
<feature type="region of interest" description="Disordered" evidence="2">
    <location>
        <begin position="53"/>
        <end position="75"/>
    </location>
</feature>
<reference evidence="6" key="1">
    <citation type="journal article" date="2019" name="Int. J. Syst. Evol. Microbiol.">
        <title>The Global Catalogue of Microorganisms (GCM) 10K type strain sequencing project: providing services to taxonomists for standard genome sequencing and annotation.</title>
        <authorList>
            <consortium name="The Broad Institute Genomics Platform"/>
            <consortium name="The Broad Institute Genome Sequencing Center for Infectious Disease"/>
            <person name="Wu L."/>
            <person name="Ma J."/>
        </authorList>
    </citation>
    <scope>NUCLEOTIDE SEQUENCE [LARGE SCALE GENOMIC DNA]</scope>
    <source>
        <strain evidence="6">CGMCC 1.15399</strain>
    </source>
</reference>
<dbReference type="SMART" id="SM00320">
    <property type="entry name" value="WD40"/>
    <property type="match status" value="12"/>
</dbReference>
<accession>A0ABW4GT12</accession>